<keyword evidence="11" id="KW-1185">Reference proteome</keyword>
<evidence type="ECO:0000313" key="10">
    <source>
        <dbReference type="EMBL" id="CAG5131748.1"/>
    </source>
</evidence>
<feature type="transmembrane region" description="Helical" evidence="8">
    <location>
        <begin position="81"/>
        <end position="101"/>
    </location>
</feature>
<feature type="region of interest" description="Disordered" evidence="7">
    <location>
        <begin position="1"/>
        <end position="65"/>
    </location>
</feature>
<feature type="transmembrane region" description="Helical" evidence="8">
    <location>
        <begin position="201"/>
        <end position="220"/>
    </location>
</feature>
<dbReference type="SUPFAM" id="SSF103473">
    <property type="entry name" value="MFS general substrate transporter"/>
    <property type="match status" value="1"/>
</dbReference>
<feature type="transmembrane region" description="Helical" evidence="8">
    <location>
        <begin position="295"/>
        <end position="315"/>
    </location>
</feature>
<dbReference type="InterPro" id="IPR050382">
    <property type="entry name" value="MFS_Na/Anion_cotransporter"/>
</dbReference>
<feature type="compositionally biased region" description="Polar residues" evidence="7">
    <location>
        <begin position="12"/>
        <end position="38"/>
    </location>
</feature>
<sequence>SKVNDDRIKVWTLQNPEQNGTSDNSNNHNGTTSATTNKPPLYVRRKKKQVNGAEKEEDNKTKQQINSQASEVKLTFCQKYLSWRFLMVFLLQSSFVVAIFIRNCLPMAIVCMVKPKAPLSTALGSNTTNFAEHLTESRFQNTQSLFDNVSFYNESTHQEESTYEFDWDPEVQGLVLTSIMFTSFIGPLLANAMKEKLGNKLTLTILTLVSTLLTFLSPVAARINPYLLVALRILIGISVGGNVSVIGDCIAWWAPQDEKLTMVALTFTGVNIGSILASVLSGYLCLVPLDNGWPFVFYTFGFISLIWCLCWYLLISEKPEEHPYISEKEKQYIIAHRSGLSQPSEGVKVKLPYRQLLTSGPVLAYFATTTCHVWSTLLVFTYLPLYFNKVMKFTVQETGLLVSLTSTFRMIGTFIWTVIGNKLVSVVSVNKSRKICICSGFMLGGVTAVIVGFFDHNYKWLVLGLLIVLMLAQSVGSCTISALPLDIAPRYAGVLTGMCLSFASLIGISGPLLAAAITPEGTQEEWQTVWIVMGCVFITGFVIFLLFGQATLQPWATGTEAQHPNIMSPFVTMARRFSTFLEAPPLSPVTPRDKGFNFSINYSSQSAIVLTQLATATPDIYYTGNFDLTKSIVPENNLVPTPENQESEDNESSENDDSKYENENVKQIKEVRRRAYSESVLDVYKSNIAQETIKEEQGLAFGFDWQNKVDRSAAGETTTETQNVQTQGIDNNAYENQENVNEVNSDGTQIARL</sequence>
<dbReference type="InterPro" id="IPR020846">
    <property type="entry name" value="MFS_dom"/>
</dbReference>
<feature type="transmembrane region" description="Helical" evidence="8">
    <location>
        <begin position="362"/>
        <end position="387"/>
    </location>
</feature>
<dbReference type="GO" id="GO:0015293">
    <property type="term" value="F:symporter activity"/>
    <property type="evidence" value="ECO:0007669"/>
    <property type="project" value="UniProtKB-KW"/>
</dbReference>
<dbReference type="AlphaFoldDB" id="A0A8S3ZUQ8"/>
<feature type="transmembrane region" description="Helical" evidence="8">
    <location>
        <begin position="435"/>
        <end position="454"/>
    </location>
</feature>
<keyword evidence="4" id="KW-0769">Symport</keyword>
<dbReference type="InterPro" id="IPR036259">
    <property type="entry name" value="MFS_trans_sf"/>
</dbReference>
<feature type="region of interest" description="Disordered" evidence="7">
    <location>
        <begin position="635"/>
        <end position="663"/>
    </location>
</feature>
<dbReference type="Proteomes" id="UP000678393">
    <property type="component" value="Unassembled WGS sequence"/>
</dbReference>
<dbReference type="PANTHER" id="PTHR11662">
    <property type="entry name" value="SOLUTE CARRIER FAMILY 17"/>
    <property type="match status" value="1"/>
</dbReference>
<dbReference type="PROSITE" id="PS50850">
    <property type="entry name" value="MFS"/>
    <property type="match status" value="1"/>
</dbReference>
<dbReference type="GO" id="GO:0016020">
    <property type="term" value="C:membrane"/>
    <property type="evidence" value="ECO:0007669"/>
    <property type="project" value="UniProtKB-SubCell"/>
</dbReference>
<dbReference type="GO" id="GO:0006820">
    <property type="term" value="P:monoatomic anion transport"/>
    <property type="evidence" value="ECO:0007669"/>
    <property type="project" value="TreeGrafter"/>
</dbReference>
<organism evidence="10 11">
    <name type="scientific">Candidula unifasciata</name>
    <dbReference type="NCBI Taxonomy" id="100452"/>
    <lineage>
        <taxon>Eukaryota</taxon>
        <taxon>Metazoa</taxon>
        <taxon>Spiralia</taxon>
        <taxon>Lophotrochozoa</taxon>
        <taxon>Mollusca</taxon>
        <taxon>Gastropoda</taxon>
        <taxon>Heterobranchia</taxon>
        <taxon>Euthyneura</taxon>
        <taxon>Panpulmonata</taxon>
        <taxon>Eupulmonata</taxon>
        <taxon>Stylommatophora</taxon>
        <taxon>Helicina</taxon>
        <taxon>Helicoidea</taxon>
        <taxon>Geomitridae</taxon>
        <taxon>Candidula</taxon>
    </lineage>
</organism>
<evidence type="ECO:0000259" key="9">
    <source>
        <dbReference type="PROSITE" id="PS50850"/>
    </source>
</evidence>
<feature type="transmembrane region" description="Helical" evidence="8">
    <location>
        <begin position="529"/>
        <end position="547"/>
    </location>
</feature>
<keyword evidence="5 8" id="KW-1133">Transmembrane helix</keyword>
<feature type="transmembrane region" description="Helical" evidence="8">
    <location>
        <begin position="260"/>
        <end position="283"/>
    </location>
</feature>
<comment type="caution">
    <text evidence="10">The sequence shown here is derived from an EMBL/GenBank/DDBJ whole genome shotgun (WGS) entry which is preliminary data.</text>
</comment>
<evidence type="ECO:0000256" key="5">
    <source>
        <dbReference type="ARBA" id="ARBA00022989"/>
    </source>
</evidence>
<evidence type="ECO:0000256" key="4">
    <source>
        <dbReference type="ARBA" id="ARBA00022847"/>
    </source>
</evidence>
<evidence type="ECO:0000256" key="7">
    <source>
        <dbReference type="SAM" id="MobiDB-lite"/>
    </source>
</evidence>
<accession>A0A8S3ZUQ8</accession>
<evidence type="ECO:0000256" key="2">
    <source>
        <dbReference type="ARBA" id="ARBA00022448"/>
    </source>
</evidence>
<feature type="transmembrane region" description="Helical" evidence="8">
    <location>
        <begin position="460"/>
        <end position="483"/>
    </location>
</feature>
<evidence type="ECO:0000256" key="1">
    <source>
        <dbReference type="ARBA" id="ARBA00004141"/>
    </source>
</evidence>
<proteinExistence type="predicted"/>
<dbReference type="InterPro" id="IPR011701">
    <property type="entry name" value="MFS"/>
</dbReference>
<name>A0A8S3ZUQ8_9EUPU</name>
<evidence type="ECO:0000256" key="3">
    <source>
        <dbReference type="ARBA" id="ARBA00022692"/>
    </source>
</evidence>
<feature type="non-terminal residue" evidence="10">
    <location>
        <position position="753"/>
    </location>
</feature>
<evidence type="ECO:0000256" key="6">
    <source>
        <dbReference type="ARBA" id="ARBA00023136"/>
    </source>
</evidence>
<evidence type="ECO:0000313" key="11">
    <source>
        <dbReference type="Proteomes" id="UP000678393"/>
    </source>
</evidence>
<keyword evidence="6 8" id="KW-0472">Membrane</keyword>
<reference evidence="10" key="1">
    <citation type="submission" date="2021-04" db="EMBL/GenBank/DDBJ databases">
        <authorList>
            <consortium name="Molecular Ecology Group"/>
        </authorList>
    </citation>
    <scope>NUCLEOTIDE SEQUENCE</scope>
</reference>
<dbReference type="PANTHER" id="PTHR11662:SF399">
    <property type="entry name" value="FI19708P1-RELATED"/>
    <property type="match status" value="1"/>
</dbReference>
<comment type="subcellular location">
    <subcellularLocation>
        <location evidence="1">Membrane</location>
        <topology evidence="1">Multi-pass membrane protein</topology>
    </subcellularLocation>
</comment>
<dbReference type="FunFam" id="1.20.1250.20:FF:000003">
    <property type="entry name" value="Solute carrier family 17 member 3"/>
    <property type="match status" value="1"/>
</dbReference>
<feature type="domain" description="Major facilitator superfamily (MFS) profile" evidence="9">
    <location>
        <begin position="117"/>
        <end position="552"/>
    </location>
</feature>
<keyword evidence="3 8" id="KW-0812">Transmembrane</keyword>
<feature type="transmembrane region" description="Helical" evidence="8">
    <location>
        <begin position="399"/>
        <end position="423"/>
    </location>
</feature>
<dbReference type="Gene3D" id="1.20.1250.20">
    <property type="entry name" value="MFS general substrate transporter like domains"/>
    <property type="match status" value="2"/>
</dbReference>
<dbReference type="Pfam" id="PF07690">
    <property type="entry name" value="MFS_1"/>
    <property type="match status" value="1"/>
</dbReference>
<gene>
    <name evidence="10" type="ORF">CUNI_LOCUS17306</name>
</gene>
<feature type="transmembrane region" description="Helical" evidence="8">
    <location>
        <begin position="226"/>
        <end position="253"/>
    </location>
</feature>
<dbReference type="OrthoDB" id="6160692at2759"/>
<keyword evidence="2" id="KW-0813">Transport</keyword>
<evidence type="ECO:0000256" key="8">
    <source>
        <dbReference type="SAM" id="Phobius"/>
    </source>
</evidence>
<protein>
    <recommendedName>
        <fullName evidence="9">Major facilitator superfamily (MFS) profile domain-containing protein</fullName>
    </recommendedName>
</protein>
<feature type="transmembrane region" description="Helical" evidence="8">
    <location>
        <begin position="495"/>
        <end position="517"/>
    </location>
</feature>
<feature type="compositionally biased region" description="Acidic residues" evidence="7">
    <location>
        <begin position="645"/>
        <end position="655"/>
    </location>
</feature>
<dbReference type="EMBL" id="CAJHNH020004846">
    <property type="protein sequence ID" value="CAG5131748.1"/>
    <property type="molecule type" value="Genomic_DNA"/>
</dbReference>